<organism evidence="1 2">
    <name type="scientific">Bradyrhizobium aeschynomenes</name>
    <dbReference type="NCBI Taxonomy" id="2734909"/>
    <lineage>
        <taxon>Bacteria</taxon>
        <taxon>Pseudomonadati</taxon>
        <taxon>Pseudomonadota</taxon>
        <taxon>Alphaproteobacteria</taxon>
        <taxon>Hyphomicrobiales</taxon>
        <taxon>Nitrobacteraceae</taxon>
        <taxon>Bradyrhizobium</taxon>
    </lineage>
</organism>
<dbReference type="EMBL" id="JABFDN010000010">
    <property type="protein sequence ID" value="NPU68287.1"/>
    <property type="molecule type" value="Genomic_DNA"/>
</dbReference>
<dbReference type="RefSeq" id="WP_172113357.1">
    <property type="nucleotide sequence ID" value="NZ_JABFDN010000010.1"/>
</dbReference>
<evidence type="ECO:0000313" key="1">
    <source>
        <dbReference type="EMBL" id="NPU68287.1"/>
    </source>
</evidence>
<accession>A0ABX2CLY5</accession>
<evidence type="ECO:0000313" key="2">
    <source>
        <dbReference type="Proteomes" id="UP000886476"/>
    </source>
</evidence>
<protein>
    <submittedName>
        <fullName evidence="1">Uncharacterized protein</fullName>
    </submittedName>
</protein>
<proteinExistence type="predicted"/>
<dbReference type="Proteomes" id="UP000886476">
    <property type="component" value="Unassembled WGS sequence"/>
</dbReference>
<name>A0ABX2CLY5_9BRAD</name>
<comment type="caution">
    <text evidence="1">The sequence shown here is derived from an EMBL/GenBank/DDBJ whole genome shotgun (WGS) entry which is preliminary data.</text>
</comment>
<sequence>MARQRAKSLDTNSQRRVLVELLALGERHWEFVATLQQAGWDVVDPRLDFEVSFAESEEERSEFRRYVVESTKISLANPNIRFRLPEGEPHSTEYMDHLRRRRDEQFKSSLAPGQRPLWMNELDPCLRRMEQLRYADRAVFSRRFESVQAEEKQRRVHETARHASGMSREFSGELDRPARFYRAVMERETRPLGFTSDAGRSTSDRAVLSKELIDGWDLCLSPEPLAWFPGRNDGQAVTILSLQDQHHRKPVERAKWDQVLIVEHTKLVRHFDHLYTRFASLDELEVILMARMYLLSLVIKDIEAGLLVGLANVV</sequence>
<reference evidence="1" key="1">
    <citation type="submission" date="2020-05" db="EMBL/GenBank/DDBJ databases">
        <title>Nod-independent and nitrogen-fixing Bradyrhizobium aeschynomene sp. nov. isolated from nodules of Aeschynomene indica.</title>
        <authorList>
            <person name="Zhang Z."/>
        </authorList>
    </citation>
    <scope>NUCLEOTIDE SEQUENCE</scope>
    <source>
        <strain evidence="1">83012</strain>
    </source>
</reference>
<keyword evidence="2" id="KW-1185">Reference proteome</keyword>
<gene>
    <name evidence="1" type="ORF">HL667_25025</name>
</gene>